<feature type="non-terminal residue" evidence="1">
    <location>
        <position position="64"/>
    </location>
</feature>
<evidence type="ECO:0000313" key="1">
    <source>
        <dbReference type="EMBL" id="MYN21213.1"/>
    </source>
</evidence>
<reference evidence="1 2" key="1">
    <citation type="submission" date="2019-12" db="EMBL/GenBank/DDBJ databases">
        <title>Novel species isolated from a subtropical stream in China.</title>
        <authorList>
            <person name="Lu H."/>
        </authorList>
    </citation>
    <scope>NUCLEOTIDE SEQUENCE [LARGE SCALE GENOMIC DNA]</scope>
    <source>
        <strain evidence="1 2">FT107W</strain>
    </source>
</reference>
<evidence type="ECO:0000313" key="2">
    <source>
        <dbReference type="Proteomes" id="UP000484875"/>
    </source>
</evidence>
<name>A0A845HUW7_9BURK</name>
<dbReference type="Proteomes" id="UP000484875">
    <property type="component" value="Unassembled WGS sequence"/>
</dbReference>
<organism evidence="1 2">
    <name type="scientific">Duganella vulcania</name>
    <dbReference type="NCBI Taxonomy" id="2692166"/>
    <lineage>
        <taxon>Bacteria</taxon>
        <taxon>Pseudomonadati</taxon>
        <taxon>Pseudomonadota</taxon>
        <taxon>Betaproteobacteria</taxon>
        <taxon>Burkholderiales</taxon>
        <taxon>Oxalobacteraceae</taxon>
        <taxon>Telluria group</taxon>
        <taxon>Duganella</taxon>
    </lineage>
</organism>
<comment type="caution">
    <text evidence="1">The sequence shown here is derived from an EMBL/GenBank/DDBJ whole genome shotgun (WGS) entry which is preliminary data.</text>
</comment>
<dbReference type="EMBL" id="WWCV01000164">
    <property type="protein sequence ID" value="MYN21213.1"/>
    <property type="molecule type" value="Genomic_DNA"/>
</dbReference>
<gene>
    <name evidence="1" type="ORF">GTP81_31205</name>
</gene>
<sequence>MVNMFAHDVELARWQAELSEAQGSSRLPLLSALAWHLRQREPSRAQTLAAELAPLLAALPEAEA</sequence>
<dbReference type="AlphaFoldDB" id="A0A845HUW7"/>
<accession>A0A845HUW7</accession>
<protein>
    <submittedName>
        <fullName evidence="1">Uncharacterized protein</fullName>
    </submittedName>
</protein>
<keyword evidence="2" id="KW-1185">Reference proteome</keyword>
<proteinExistence type="predicted"/>